<evidence type="ECO:0008006" key="3">
    <source>
        <dbReference type="Google" id="ProtNLM"/>
    </source>
</evidence>
<evidence type="ECO:0000313" key="1">
    <source>
        <dbReference type="EMBL" id="GAA3179230.1"/>
    </source>
</evidence>
<accession>A0ABP6PHW6</accession>
<reference evidence="2" key="1">
    <citation type="journal article" date="2019" name="Int. J. Syst. Evol. Microbiol.">
        <title>The Global Catalogue of Microorganisms (GCM) 10K type strain sequencing project: providing services to taxonomists for standard genome sequencing and annotation.</title>
        <authorList>
            <consortium name="The Broad Institute Genomics Platform"/>
            <consortium name="The Broad Institute Genome Sequencing Center for Infectious Disease"/>
            <person name="Wu L."/>
            <person name="Ma J."/>
        </authorList>
    </citation>
    <scope>NUCLEOTIDE SEQUENCE [LARGE SCALE GENOMIC DNA]</scope>
    <source>
        <strain evidence="2">JCM 15614</strain>
    </source>
</reference>
<protein>
    <recommendedName>
        <fullName evidence="3">SAM-dependent methyltransferase</fullName>
    </recommendedName>
</protein>
<comment type="caution">
    <text evidence="1">The sequence shown here is derived from an EMBL/GenBank/DDBJ whole genome shotgun (WGS) entry which is preliminary data.</text>
</comment>
<dbReference type="Proteomes" id="UP001499924">
    <property type="component" value="Unassembled WGS sequence"/>
</dbReference>
<keyword evidence="2" id="KW-1185">Reference proteome</keyword>
<dbReference type="RefSeq" id="WP_344690456.1">
    <property type="nucleotide sequence ID" value="NZ_BAAAVV010000011.1"/>
</dbReference>
<name>A0ABP6PHW6_9ACTN</name>
<dbReference type="EMBL" id="BAAAVV010000011">
    <property type="protein sequence ID" value="GAA3179230.1"/>
    <property type="molecule type" value="Genomic_DNA"/>
</dbReference>
<sequence>MTTFVSQQQLTAPAVDAGRFVRALASVRTWGKDYAGAFRASAAAPRREGMDPVALLMFGRD</sequence>
<evidence type="ECO:0000313" key="2">
    <source>
        <dbReference type="Proteomes" id="UP001499924"/>
    </source>
</evidence>
<proteinExistence type="predicted"/>
<gene>
    <name evidence="1" type="ORF">GCM10010531_36530</name>
</gene>
<organism evidence="1 2">
    <name type="scientific">Blastococcus jejuensis</name>
    <dbReference type="NCBI Taxonomy" id="351224"/>
    <lineage>
        <taxon>Bacteria</taxon>
        <taxon>Bacillati</taxon>
        <taxon>Actinomycetota</taxon>
        <taxon>Actinomycetes</taxon>
        <taxon>Geodermatophilales</taxon>
        <taxon>Geodermatophilaceae</taxon>
        <taxon>Blastococcus</taxon>
    </lineage>
</organism>